<dbReference type="InterPro" id="IPR031314">
    <property type="entry name" value="DNK_dom"/>
</dbReference>
<dbReference type="PIRSF" id="PIRSF000705">
    <property type="entry name" value="DNK"/>
    <property type="match status" value="1"/>
</dbReference>
<dbReference type="SUPFAM" id="SSF52540">
    <property type="entry name" value="P-loop containing nucleoside triphosphate hydrolases"/>
    <property type="match status" value="1"/>
</dbReference>
<dbReference type="InterPro" id="IPR002624">
    <property type="entry name" value="DCK/DGK"/>
</dbReference>
<dbReference type="GO" id="GO:0071897">
    <property type="term" value="P:DNA biosynthetic process"/>
    <property type="evidence" value="ECO:0007669"/>
    <property type="project" value="UniProtKB-KW"/>
</dbReference>
<feature type="domain" description="Deoxynucleoside kinase" evidence="4">
    <location>
        <begin position="8"/>
        <end position="204"/>
    </location>
</feature>
<dbReference type="PANTHER" id="PTHR10513:SF35">
    <property type="entry name" value="DEOXYADENOSINE KINASE"/>
    <property type="match status" value="1"/>
</dbReference>
<keyword evidence="6" id="KW-1185">Reference proteome</keyword>
<feature type="binding site" evidence="3">
    <location>
        <begin position="12"/>
        <end position="20"/>
    </location>
    <ligand>
        <name>ATP</name>
        <dbReference type="ChEBI" id="CHEBI:30616"/>
    </ligand>
</feature>
<sequence>MKSKGTGIVIQGSVGAGKSTLAEMLAAHTGITLFREPVKSNPYLEDYYKDPHKHGYAMQVFLLHERFKQALHAQRLDEHIMDMSMYGNLIFASMMTQDGIMTERNMNDYINIFHTFRALTEPPALMVYLKCSTDECINRIQKRNRKSELNVERSYWEKLNQAYEVWYRTYFYSPKVEIDVTDINIVDSKESAHYVMETIMKEHVKATQLG</sequence>
<feature type="binding site" evidence="3">
    <location>
        <begin position="139"/>
        <end position="143"/>
    </location>
    <ligand>
        <name>ATP</name>
        <dbReference type="ChEBI" id="CHEBI:30616"/>
    </ligand>
</feature>
<dbReference type="Gene3D" id="3.40.50.300">
    <property type="entry name" value="P-loop containing nucleotide triphosphate hydrolases"/>
    <property type="match status" value="1"/>
</dbReference>
<evidence type="ECO:0000259" key="4">
    <source>
        <dbReference type="Pfam" id="PF01712"/>
    </source>
</evidence>
<dbReference type="Proteomes" id="UP000015093">
    <property type="component" value="Segment"/>
</dbReference>
<dbReference type="Pfam" id="PF01712">
    <property type="entry name" value="dNK"/>
    <property type="match status" value="1"/>
</dbReference>
<dbReference type="EMBL" id="KC595513">
    <property type="protein sequence ID" value="AGR47076.1"/>
    <property type="molecule type" value="Genomic_DNA"/>
</dbReference>
<dbReference type="InterPro" id="IPR050566">
    <property type="entry name" value="Deoxyribonucleoside_kinase"/>
</dbReference>
<dbReference type="GO" id="GO:0005524">
    <property type="term" value="F:ATP binding"/>
    <property type="evidence" value="ECO:0007669"/>
    <property type="project" value="UniProtKB-KW"/>
</dbReference>
<evidence type="ECO:0000256" key="3">
    <source>
        <dbReference type="PIRSR" id="PIRSR000705-3"/>
    </source>
</evidence>
<dbReference type="PANTHER" id="PTHR10513">
    <property type="entry name" value="DEOXYNUCLEOSIDE KINASE"/>
    <property type="match status" value="1"/>
</dbReference>
<gene>
    <name evidence="5" type="ORF">SHANETTE_182</name>
</gene>
<dbReference type="CDD" id="cd01673">
    <property type="entry name" value="dNK"/>
    <property type="match status" value="1"/>
</dbReference>
<dbReference type="GO" id="GO:0019136">
    <property type="term" value="F:deoxynucleoside kinase activity"/>
    <property type="evidence" value="ECO:0007669"/>
    <property type="project" value="InterPro"/>
</dbReference>
<accession>S5M586</accession>
<evidence type="ECO:0000256" key="2">
    <source>
        <dbReference type="PIRSR" id="PIRSR000705-1"/>
    </source>
</evidence>
<proteinExistence type="predicted"/>
<dbReference type="KEGG" id="vg:26642525"/>
<keyword evidence="1" id="KW-0237">DNA synthesis</keyword>
<feature type="active site" description="Proton acceptor" evidence="2">
    <location>
        <position position="82"/>
    </location>
</feature>
<evidence type="ECO:0000313" key="6">
    <source>
        <dbReference type="Proteomes" id="UP000015093"/>
    </source>
</evidence>
<organism evidence="5 6">
    <name type="scientific">Bacillus phage Shanette</name>
    <dbReference type="NCBI Taxonomy" id="1296656"/>
    <lineage>
        <taxon>Viruses</taxon>
        <taxon>Duplodnaviria</taxon>
        <taxon>Heunggongvirae</taxon>
        <taxon>Uroviricota</taxon>
        <taxon>Caudoviricetes</taxon>
        <taxon>Herelleviridae</taxon>
        <taxon>Spounavirinae</taxon>
        <taxon>Siminovitchvirus</taxon>
        <taxon>Siminovitchvirus shanette</taxon>
    </lineage>
</organism>
<keyword evidence="5" id="KW-0418">Kinase</keyword>
<keyword evidence="5" id="KW-0808">Transferase</keyword>
<keyword evidence="3" id="KW-0547">Nucleotide-binding</keyword>
<name>S5M586_9CAUD</name>
<protein>
    <submittedName>
        <fullName evidence="5">Deoxyadenosine kinase</fullName>
    </submittedName>
</protein>
<keyword evidence="3" id="KW-0067">ATP-binding</keyword>
<dbReference type="RefSeq" id="YP_009216177.1">
    <property type="nucleotide sequence ID" value="NC_028983.1"/>
</dbReference>
<evidence type="ECO:0000313" key="5">
    <source>
        <dbReference type="EMBL" id="AGR47076.1"/>
    </source>
</evidence>
<dbReference type="InterPro" id="IPR027417">
    <property type="entry name" value="P-loop_NTPase"/>
</dbReference>
<evidence type="ECO:0000256" key="1">
    <source>
        <dbReference type="ARBA" id="ARBA00022634"/>
    </source>
</evidence>
<dbReference type="GeneID" id="26642525"/>
<reference evidence="5 6" key="1">
    <citation type="journal article" date="2014" name="Genome Announc.">
        <title>Genome Sequences of Three Novel Bacillus cereus Bacteriophages.</title>
        <authorList>
            <person name="Grose J.H."/>
            <person name="Jensen J.D."/>
            <person name="Merrill B.D."/>
            <person name="Fisher J.N."/>
            <person name="Burnett S.H."/>
            <person name="Breakwell D.P."/>
        </authorList>
    </citation>
    <scope>NUCLEOTIDE SEQUENCE [LARGE SCALE GENOMIC DNA]</scope>
</reference>